<evidence type="ECO:0000256" key="2">
    <source>
        <dbReference type="SAM" id="Phobius"/>
    </source>
</evidence>
<reference evidence="3 4" key="1">
    <citation type="journal article" date="2014" name="Agronomy (Basel)">
        <title>A Draft Genome Sequence for Ensete ventricosum, the Drought-Tolerant Tree Against Hunger.</title>
        <authorList>
            <person name="Harrison J."/>
            <person name="Moore K.A."/>
            <person name="Paszkiewicz K."/>
            <person name="Jones T."/>
            <person name="Grant M."/>
            <person name="Ambacheew D."/>
            <person name="Muzemil S."/>
            <person name="Studholme D.J."/>
        </authorList>
    </citation>
    <scope>NUCLEOTIDE SEQUENCE [LARGE SCALE GENOMIC DNA]</scope>
</reference>
<dbReference type="EMBL" id="AMZH03004756">
    <property type="protein sequence ID" value="RRT68237.1"/>
    <property type="molecule type" value="Genomic_DNA"/>
</dbReference>
<protein>
    <submittedName>
        <fullName evidence="3">Uncharacterized protein</fullName>
    </submittedName>
</protein>
<organism evidence="3 4">
    <name type="scientific">Ensete ventricosum</name>
    <name type="common">Abyssinian banana</name>
    <name type="synonym">Musa ensete</name>
    <dbReference type="NCBI Taxonomy" id="4639"/>
    <lineage>
        <taxon>Eukaryota</taxon>
        <taxon>Viridiplantae</taxon>
        <taxon>Streptophyta</taxon>
        <taxon>Embryophyta</taxon>
        <taxon>Tracheophyta</taxon>
        <taxon>Spermatophyta</taxon>
        <taxon>Magnoliopsida</taxon>
        <taxon>Liliopsida</taxon>
        <taxon>Zingiberales</taxon>
        <taxon>Musaceae</taxon>
        <taxon>Ensete</taxon>
    </lineage>
</organism>
<feature type="non-terminal residue" evidence="3">
    <location>
        <position position="1"/>
    </location>
</feature>
<keyword evidence="2" id="KW-0812">Transmembrane</keyword>
<evidence type="ECO:0000313" key="4">
    <source>
        <dbReference type="Proteomes" id="UP000287651"/>
    </source>
</evidence>
<keyword evidence="2" id="KW-0472">Membrane</keyword>
<dbReference type="Proteomes" id="UP000287651">
    <property type="component" value="Unassembled WGS sequence"/>
</dbReference>
<accession>A0A426ZW99</accession>
<dbReference type="AlphaFoldDB" id="A0A426ZW99"/>
<evidence type="ECO:0000313" key="3">
    <source>
        <dbReference type="EMBL" id="RRT68237.1"/>
    </source>
</evidence>
<evidence type="ECO:0000256" key="1">
    <source>
        <dbReference type="SAM" id="MobiDB-lite"/>
    </source>
</evidence>
<sequence length="226" mass="25475">HGRRWGERERSSEVRAFSWARDLYGLLFLLLFLFRLFIPSPIPFYFSDGHRPRTKEEKEEGALVNPNERNDSCALSGPLQESERLRECRAFHWSFSRFWLCNFLIRGGCYGNKKLYLIKVQKGIEELALSLLIVRNDDMRYPSRMAQGGYGAYNAYISAATRYAALGAPTLYDHFGSAYGSIMVTVPAGAAGLQDWIGGTDLTEAGCTVSGGLAVAFTLDYYYIQC</sequence>
<proteinExistence type="predicted"/>
<gene>
    <name evidence="3" type="ORF">B296_00038476</name>
</gene>
<feature type="transmembrane region" description="Helical" evidence="2">
    <location>
        <begin position="23"/>
        <end position="46"/>
    </location>
</feature>
<name>A0A426ZW99_ENSVE</name>
<comment type="caution">
    <text evidence="3">The sequence shown here is derived from an EMBL/GenBank/DDBJ whole genome shotgun (WGS) entry which is preliminary data.</text>
</comment>
<feature type="region of interest" description="Disordered" evidence="1">
    <location>
        <begin position="56"/>
        <end position="75"/>
    </location>
</feature>
<keyword evidence="2" id="KW-1133">Transmembrane helix</keyword>